<organism evidence="12 13">
    <name type="scientific">Chitinimonas arctica</name>
    <dbReference type="NCBI Taxonomy" id="2594795"/>
    <lineage>
        <taxon>Bacteria</taxon>
        <taxon>Pseudomonadati</taxon>
        <taxon>Pseudomonadota</taxon>
        <taxon>Betaproteobacteria</taxon>
        <taxon>Neisseriales</taxon>
        <taxon>Chitinibacteraceae</taxon>
        <taxon>Chitinimonas</taxon>
    </lineage>
</organism>
<evidence type="ECO:0000256" key="2">
    <source>
        <dbReference type="ARBA" id="ARBA00022448"/>
    </source>
</evidence>
<feature type="region of interest" description="Disordered" evidence="11">
    <location>
        <begin position="47"/>
        <end position="72"/>
    </location>
</feature>
<evidence type="ECO:0000256" key="5">
    <source>
        <dbReference type="ARBA" id="ARBA00022692"/>
    </source>
</evidence>
<feature type="transmembrane region" description="Helical" evidence="10">
    <location>
        <begin position="6"/>
        <end position="22"/>
    </location>
</feature>
<dbReference type="InterPro" id="IPR006312">
    <property type="entry name" value="TatA/E"/>
</dbReference>
<dbReference type="AlphaFoldDB" id="A0A516SE99"/>
<keyword evidence="3 10" id="KW-1003">Cell membrane</keyword>
<gene>
    <name evidence="10 12" type="primary">tatA</name>
    <name evidence="12" type="ORF">FNU76_08965</name>
</gene>
<dbReference type="InterPro" id="IPR003369">
    <property type="entry name" value="TatA/B/E"/>
</dbReference>
<dbReference type="KEGG" id="cari:FNU76_08965"/>
<evidence type="ECO:0000256" key="8">
    <source>
        <dbReference type="ARBA" id="ARBA00023010"/>
    </source>
</evidence>
<name>A0A516SE99_9NEIS</name>
<keyword evidence="6 10" id="KW-0653">Protein transport</keyword>
<evidence type="ECO:0000256" key="3">
    <source>
        <dbReference type="ARBA" id="ARBA00022475"/>
    </source>
</evidence>
<evidence type="ECO:0000313" key="13">
    <source>
        <dbReference type="Proteomes" id="UP000317550"/>
    </source>
</evidence>
<comment type="subcellular location">
    <subcellularLocation>
        <location evidence="1 10">Cell membrane</location>
        <topology evidence="1 10">Single-pass membrane protein</topology>
    </subcellularLocation>
</comment>
<keyword evidence="2 10" id="KW-0813">Transport</keyword>
<keyword evidence="9 10" id="KW-0472">Membrane</keyword>
<dbReference type="GO" id="GO:0008320">
    <property type="term" value="F:protein transmembrane transporter activity"/>
    <property type="evidence" value="ECO:0007669"/>
    <property type="project" value="UniProtKB-UniRule"/>
</dbReference>
<protein>
    <recommendedName>
        <fullName evidence="10">Sec-independent protein translocase protein TatA</fullName>
    </recommendedName>
</protein>
<evidence type="ECO:0000256" key="4">
    <source>
        <dbReference type="ARBA" id="ARBA00022519"/>
    </source>
</evidence>
<dbReference type="RefSeq" id="WP_144277880.1">
    <property type="nucleotide sequence ID" value="NZ_CP041730.1"/>
</dbReference>
<dbReference type="OrthoDB" id="7066617at2"/>
<keyword evidence="8 10" id="KW-0811">Translocation</keyword>
<comment type="similarity">
    <text evidence="10">Belongs to the TatA/E family.</text>
</comment>
<evidence type="ECO:0000256" key="6">
    <source>
        <dbReference type="ARBA" id="ARBA00022927"/>
    </source>
</evidence>
<comment type="subunit">
    <text evidence="10">The Tat system comprises two distinct complexes: a TatABC complex, containing multiple copies of TatA, TatB and TatC subunits, and a separate TatA complex, containing only TatA subunits. Substrates initially bind to the TatABC complex, which probably triggers association of the separate TatA complex to form the active translocon.</text>
</comment>
<proteinExistence type="inferred from homology"/>
<comment type="function">
    <text evidence="10">Part of the twin-arginine translocation (Tat) system that transports large folded proteins containing a characteristic twin-arginine motif in their signal peptide across membranes. TatA could form the protein-conducting channel of the Tat system.</text>
</comment>
<keyword evidence="5 10" id="KW-0812">Transmembrane</keyword>
<dbReference type="HAMAP" id="MF_00236">
    <property type="entry name" value="TatA_E"/>
    <property type="match status" value="1"/>
</dbReference>
<accession>A0A516SE99</accession>
<reference evidence="13" key="1">
    <citation type="submission" date="2019-07" db="EMBL/GenBank/DDBJ databases">
        <title>Chitinimonas sp. nov., isolated from Ny-Alesund, arctica soil.</title>
        <authorList>
            <person name="Xu Q."/>
            <person name="Peng F."/>
        </authorList>
    </citation>
    <scope>NUCLEOTIDE SEQUENCE [LARGE SCALE GENOMIC DNA]</scope>
    <source>
        <strain evidence="13">R3-44</strain>
    </source>
</reference>
<keyword evidence="4" id="KW-0997">Cell inner membrane</keyword>
<evidence type="ECO:0000256" key="7">
    <source>
        <dbReference type="ARBA" id="ARBA00022989"/>
    </source>
</evidence>
<keyword evidence="13" id="KW-1185">Reference proteome</keyword>
<dbReference type="EMBL" id="CP041730">
    <property type="protein sequence ID" value="QDQ26486.1"/>
    <property type="molecule type" value="Genomic_DNA"/>
</dbReference>
<dbReference type="GO" id="GO:0033281">
    <property type="term" value="C:TAT protein transport complex"/>
    <property type="evidence" value="ECO:0007669"/>
    <property type="project" value="UniProtKB-UniRule"/>
</dbReference>
<evidence type="ECO:0000313" key="12">
    <source>
        <dbReference type="EMBL" id="QDQ26486.1"/>
    </source>
</evidence>
<evidence type="ECO:0000256" key="11">
    <source>
        <dbReference type="SAM" id="MobiDB-lite"/>
    </source>
</evidence>
<dbReference type="NCBIfam" id="NF002813">
    <property type="entry name" value="PRK02958.1"/>
    <property type="match status" value="1"/>
</dbReference>
<sequence length="72" mass="7966">MGSFSIWHWLIVLVIIVLVFGTKKLGNVGKDLGSAVKGFKDGMKSEDEQAKVTEKPVEGSRVFENDATKDKR</sequence>
<evidence type="ECO:0000256" key="1">
    <source>
        <dbReference type="ARBA" id="ARBA00004162"/>
    </source>
</evidence>
<dbReference type="PANTHER" id="PTHR42982">
    <property type="entry name" value="SEC-INDEPENDENT PROTEIN TRANSLOCASE PROTEIN TATA"/>
    <property type="match status" value="1"/>
</dbReference>
<dbReference type="Pfam" id="PF02416">
    <property type="entry name" value="TatA_B_E"/>
    <property type="match status" value="1"/>
</dbReference>
<dbReference type="NCBIfam" id="TIGR01411">
    <property type="entry name" value="tatAE"/>
    <property type="match status" value="1"/>
</dbReference>
<evidence type="ECO:0000256" key="9">
    <source>
        <dbReference type="ARBA" id="ARBA00023136"/>
    </source>
</evidence>
<dbReference type="Gene3D" id="1.20.5.3310">
    <property type="match status" value="1"/>
</dbReference>
<dbReference type="Proteomes" id="UP000317550">
    <property type="component" value="Chromosome"/>
</dbReference>
<dbReference type="GO" id="GO:0043953">
    <property type="term" value="P:protein transport by the Tat complex"/>
    <property type="evidence" value="ECO:0007669"/>
    <property type="project" value="UniProtKB-UniRule"/>
</dbReference>
<evidence type="ECO:0000256" key="10">
    <source>
        <dbReference type="HAMAP-Rule" id="MF_00236"/>
    </source>
</evidence>
<keyword evidence="7 10" id="KW-1133">Transmembrane helix</keyword>
<dbReference type="PANTHER" id="PTHR42982:SF1">
    <property type="entry name" value="SEC-INDEPENDENT PROTEIN TRANSLOCASE PROTEIN TATA"/>
    <property type="match status" value="1"/>
</dbReference>